<dbReference type="GO" id="GO:0050661">
    <property type="term" value="F:NADP binding"/>
    <property type="evidence" value="ECO:0007669"/>
    <property type="project" value="TreeGrafter"/>
</dbReference>
<dbReference type="Gene3D" id="3.40.50.720">
    <property type="entry name" value="NAD(P)-binding Rossmann-like Domain"/>
    <property type="match status" value="2"/>
</dbReference>
<protein>
    <recommendedName>
        <fullName evidence="2">proton-translocating NAD(P)(+) transhydrogenase</fullName>
        <ecNumber evidence="2">7.1.1.1</ecNumber>
    </recommendedName>
</protein>
<dbReference type="InterPro" id="IPR007698">
    <property type="entry name" value="AlaDH/PNT_NAD(H)-bd"/>
</dbReference>
<dbReference type="GO" id="GO:0006740">
    <property type="term" value="P:NADPH regeneration"/>
    <property type="evidence" value="ECO:0007669"/>
    <property type="project" value="TreeGrafter"/>
</dbReference>
<keyword evidence="3" id="KW-0547">Nucleotide-binding</keyword>
<dbReference type="InterPro" id="IPR036291">
    <property type="entry name" value="NAD(P)-bd_dom_sf"/>
</dbReference>
<proteinExistence type="predicted"/>
<organism evidence="10 11">
    <name type="scientific">Desulfosarcina widdelii</name>
    <dbReference type="NCBI Taxonomy" id="947919"/>
    <lineage>
        <taxon>Bacteria</taxon>
        <taxon>Pseudomonadati</taxon>
        <taxon>Thermodesulfobacteriota</taxon>
        <taxon>Desulfobacteria</taxon>
        <taxon>Desulfobacterales</taxon>
        <taxon>Desulfosarcinaceae</taxon>
        <taxon>Desulfosarcina</taxon>
    </lineage>
</organism>
<evidence type="ECO:0000256" key="1">
    <source>
        <dbReference type="ARBA" id="ARBA00003943"/>
    </source>
</evidence>
<evidence type="ECO:0000313" key="10">
    <source>
        <dbReference type="EMBL" id="BBO73190.1"/>
    </source>
</evidence>
<dbReference type="Proteomes" id="UP000427769">
    <property type="component" value="Chromosome"/>
</dbReference>
<gene>
    <name evidence="10" type="primary">pntA</name>
    <name evidence="10" type="ORF">DSCW_06070</name>
</gene>
<evidence type="ECO:0000256" key="2">
    <source>
        <dbReference type="ARBA" id="ARBA00012943"/>
    </source>
</evidence>
<dbReference type="KEGG" id="dwd:DSCW_06070"/>
<evidence type="ECO:0000256" key="5">
    <source>
        <dbReference type="ARBA" id="ARBA00022967"/>
    </source>
</evidence>
<evidence type="ECO:0000256" key="6">
    <source>
        <dbReference type="ARBA" id="ARBA00023027"/>
    </source>
</evidence>
<dbReference type="PANTHER" id="PTHR10160">
    <property type="entry name" value="NAD(P) TRANSHYDROGENASE"/>
    <property type="match status" value="1"/>
</dbReference>
<dbReference type="SUPFAM" id="SSF52283">
    <property type="entry name" value="Formate/glycerate dehydrogenase catalytic domain-like"/>
    <property type="match status" value="1"/>
</dbReference>
<accession>A0A5K7YXW0</accession>
<evidence type="ECO:0000256" key="3">
    <source>
        <dbReference type="ARBA" id="ARBA00022741"/>
    </source>
</evidence>
<keyword evidence="5" id="KW-1278">Translocase</keyword>
<reference evidence="10 11" key="1">
    <citation type="submission" date="2019-11" db="EMBL/GenBank/DDBJ databases">
        <title>Comparative genomics of hydrocarbon-degrading Desulfosarcina strains.</title>
        <authorList>
            <person name="Watanabe M."/>
            <person name="Kojima H."/>
            <person name="Fukui M."/>
        </authorList>
    </citation>
    <scope>NUCLEOTIDE SEQUENCE [LARGE SCALE GENOMIC DNA]</scope>
    <source>
        <strain evidence="10 11">PP31</strain>
    </source>
</reference>
<comment type="catalytic activity">
    <reaction evidence="7">
        <text>NAD(+) + NADPH + H(+)(in) = NADH + NADP(+) + H(+)(out)</text>
        <dbReference type="Rhea" id="RHEA:47992"/>
        <dbReference type="ChEBI" id="CHEBI:15378"/>
        <dbReference type="ChEBI" id="CHEBI:57540"/>
        <dbReference type="ChEBI" id="CHEBI:57783"/>
        <dbReference type="ChEBI" id="CHEBI:57945"/>
        <dbReference type="ChEBI" id="CHEBI:58349"/>
        <dbReference type="EC" id="7.1.1.1"/>
    </reaction>
</comment>
<evidence type="ECO:0000313" key="11">
    <source>
        <dbReference type="Proteomes" id="UP000427769"/>
    </source>
</evidence>
<dbReference type="SMART" id="SM01003">
    <property type="entry name" value="AlaDh_PNT_N"/>
    <property type="match status" value="1"/>
</dbReference>
<dbReference type="GO" id="GO:0005886">
    <property type="term" value="C:plasma membrane"/>
    <property type="evidence" value="ECO:0007669"/>
    <property type="project" value="TreeGrafter"/>
</dbReference>
<dbReference type="Pfam" id="PF01262">
    <property type="entry name" value="AlaDh_PNT_C"/>
    <property type="match status" value="1"/>
</dbReference>
<dbReference type="AlphaFoldDB" id="A0A5K7YXW0"/>
<feature type="domain" description="Alanine dehydrogenase/pyridine nucleotide transhydrogenase N-terminal" evidence="9">
    <location>
        <begin position="5"/>
        <end position="148"/>
    </location>
</feature>
<name>A0A5K7YXW0_9BACT</name>
<evidence type="ECO:0000259" key="9">
    <source>
        <dbReference type="SMART" id="SM01003"/>
    </source>
</evidence>
<comment type="function">
    <text evidence="1">The transhydrogenation between NADH and NADP is coupled to respiration and ATP hydrolysis and functions as a proton pump across the membrane.</text>
</comment>
<evidence type="ECO:0000259" key="8">
    <source>
        <dbReference type="SMART" id="SM01002"/>
    </source>
</evidence>
<dbReference type="EMBL" id="AP021875">
    <property type="protein sequence ID" value="BBO73190.1"/>
    <property type="molecule type" value="Genomic_DNA"/>
</dbReference>
<dbReference type="GO" id="GO:0008750">
    <property type="term" value="F:proton-translocating NAD(P)+ transhydrogenase activity"/>
    <property type="evidence" value="ECO:0007669"/>
    <property type="project" value="UniProtKB-EC"/>
</dbReference>
<feature type="domain" description="Alanine dehydrogenase/pyridine nucleotide transhydrogenase NAD(H)-binding" evidence="8">
    <location>
        <begin position="157"/>
        <end position="322"/>
    </location>
</feature>
<dbReference type="PANTHER" id="PTHR10160:SF19">
    <property type="entry name" value="PROTON-TRANSLOCATING NAD(P)(+) TRANSHYDROGENASE"/>
    <property type="match status" value="1"/>
</dbReference>
<evidence type="ECO:0000256" key="7">
    <source>
        <dbReference type="ARBA" id="ARBA00048202"/>
    </source>
</evidence>
<keyword evidence="6" id="KW-0520">NAD</keyword>
<dbReference type="SMART" id="SM01002">
    <property type="entry name" value="AlaDh_PNT_C"/>
    <property type="match status" value="1"/>
</dbReference>
<dbReference type="SUPFAM" id="SSF51735">
    <property type="entry name" value="NAD(P)-binding Rossmann-fold domains"/>
    <property type="match status" value="1"/>
</dbReference>
<dbReference type="CDD" id="cd05304">
    <property type="entry name" value="Rubrum_tdh"/>
    <property type="match status" value="1"/>
</dbReference>
<dbReference type="Pfam" id="PF05222">
    <property type="entry name" value="AlaDh_PNT_N"/>
    <property type="match status" value="1"/>
</dbReference>
<dbReference type="RefSeq" id="WP_231715659.1">
    <property type="nucleotide sequence ID" value="NZ_AP021875.1"/>
</dbReference>
<sequence>MMRIGIPKEILSEEKRVAATPETVMKYIERGFEVVVEASAGEGISISDEEYRMAGADIIADTARLFEESDIILKVKQPVFNQKLDTHEVNMLRDDGILITFLHPATPENHDIVKRLRDKNITALTMDGIPRISRAQRMDALSSMSTVTGYKSVIMAADKLPTFIPMIGTAIGTIKPATFLIVGTGVVGLQAIATAKRLGGVVKAIDIRKDACTEAESLGAKVVDFDIPQELAIGKGGYAKALEKEWLEIEQRTIAPHLEGADVVILSALVPGEIAPILVTEDMVSRMKPGSVIMDVSVDQGGNCEVTEPGRFSRRLGVHISGIQNIPGRMAVHASWLYANNMFHYVDNLFKNGVETLDLEDEIVNSSLVTHRGTIHHEGALKAMRTNLSN</sequence>
<dbReference type="InterPro" id="IPR007886">
    <property type="entry name" value="AlaDH/PNT_N"/>
</dbReference>
<keyword evidence="11" id="KW-1185">Reference proteome</keyword>
<evidence type="ECO:0000256" key="4">
    <source>
        <dbReference type="ARBA" id="ARBA00022857"/>
    </source>
</evidence>
<keyword evidence="4" id="KW-0521">NADP</keyword>
<dbReference type="EC" id="7.1.1.1" evidence="2"/>